<protein>
    <recommendedName>
        <fullName evidence="5">HTH arsR-type domain-containing protein</fullName>
    </recommendedName>
</protein>
<dbReference type="InterPro" id="IPR051081">
    <property type="entry name" value="HTH_MetalResp_TranReg"/>
</dbReference>
<dbReference type="PANTHER" id="PTHR33154:SF38">
    <property type="entry name" value="HTH ARSR-TYPE DOMAIN-CONTAINING PROTEIN"/>
    <property type="match status" value="1"/>
</dbReference>
<dbReference type="PRINTS" id="PR00778">
    <property type="entry name" value="HTHARSR"/>
</dbReference>
<dbReference type="InterPro" id="IPR011991">
    <property type="entry name" value="ArsR-like_HTH"/>
</dbReference>
<evidence type="ECO:0000313" key="6">
    <source>
        <dbReference type="EMBL" id="RLG70062.1"/>
    </source>
</evidence>
<dbReference type="CDD" id="cd00090">
    <property type="entry name" value="HTH_ARSR"/>
    <property type="match status" value="1"/>
</dbReference>
<dbReference type="InterPro" id="IPR036388">
    <property type="entry name" value="WH-like_DNA-bd_sf"/>
</dbReference>
<dbReference type="Pfam" id="PF01022">
    <property type="entry name" value="HTH_5"/>
    <property type="match status" value="1"/>
</dbReference>
<dbReference type="GO" id="GO:0003677">
    <property type="term" value="F:DNA binding"/>
    <property type="evidence" value="ECO:0007669"/>
    <property type="project" value="UniProtKB-KW"/>
</dbReference>
<keyword evidence="4" id="KW-0812">Transmembrane</keyword>
<name>A0A497JGH8_9ARCH</name>
<keyword evidence="4" id="KW-1133">Transmembrane helix</keyword>
<dbReference type="GO" id="GO:0003700">
    <property type="term" value="F:DNA-binding transcription factor activity"/>
    <property type="evidence" value="ECO:0007669"/>
    <property type="project" value="InterPro"/>
</dbReference>
<evidence type="ECO:0000259" key="5">
    <source>
        <dbReference type="PROSITE" id="PS50987"/>
    </source>
</evidence>
<feature type="transmembrane region" description="Helical" evidence="4">
    <location>
        <begin position="95"/>
        <end position="120"/>
    </location>
</feature>
<dbReference type="EMBL" id="QMWO01000025">
    <property type="protein sequence ID" value="RLG70062.1"/>
    <property type="molecule type" value="Genomic_DNA"/>
</dbReference>
<organism evidence="6 7">
    <name type="scientific">Candidatus Iainarchaeum sp</name>
    <dbReference type="NCBI Taxonomy" id="3101447"/>
    <lineage>
        <taxon>Archaea</taxon>
        <taxon>Candidatus Iainarchaeota</taxon>
        <taxon>Candidatus Iainarchaeia</taxon>
        <taxon>Candidatus Iainarchaeales</taxon>
        <taxon>Candidatus Iainarchaeaceae</taxon>
        <taxon>Candidatus Iainarchaeum</taxon>
    </lineage>
</organism>
<accession>A0A497JGH8</accession>
<gene>
    <name evidence="6" type="ORF">DRO07_01075</name>
</gene>
<dbReference type="PANTHER" id="PTHR33154">
    <property type="entry name" value="TRANSCRIPTIONAL REGULATOR, ARSR FAMILY"/>
    <property type="match status" value="1"/>
</dbReference>
<dbReference type="SUPFAM" id="SSF46785">
    <property type="entry name" value="Winged helix' DNA-binding domain"/>
    <property type="match status" value="1"/>
</dbReference>
<evidence type="ECO:0000256" key="1">
    <source>
        <dbReference type="ARBA" id="ARBA00023015"/>
    </source>
</evidence>
<evidence type="ECO:0000256" key="4">
    <source>
        <dbReference type="SAM" id="Phobius"/>
    </source>
</evidence>
<comment type="caution">
    <text evidence="6">The sequence shown here is derived from an EMBL/GenBank/DDBJ whole genome shotgun (WGS) entry which is preliminary data.</text>
</comment>
<sequence>MLITQESELTLDKEQLKVLASDTRLEILKLLANRNHTVPELATKLGHSKSTIHEHINRLVEAGLIERVNSGYANKWVYYKLTKKGMQLFDRNKRIVVIIASLFMLLAFSQLALLFLHSFYFTELEIMTSKETTQAVRENAFGKESGYKITKGEKTVEPAASPTAAPESEETQHSKILTSSLQADLFLYGSAACFVIAILLFAYYRASPSRIVLKRRL</sequence>
<dbReference type="InterPro" id="IPR001845">
    <property type="entry name" value="HTH_ArsR_DNA-bd_dom"/>
</dbReference>
<keyword evidence="4" id="KW-0472">Membrane</keyword>
<dbReference type="PROSITE" id="PS50987">
    <property type="entry name" value="HTH_ARSR_2"/>
    <property type="match status" value="1"/>
</dbReference>
<dbReference type="InterPro" id="IPR036390">
    <property type="entry name" value="WH_DNA-bd_sf"/>
</dbReference>
<keyword evidence="2" id="KW-0238">DNA-binding</keyword>
<dbReference type="SMART" id="SM00418">
    <property type="entry name" value="HTH_ARSR"/>
    <property type="match status" value="1"/>
</dbReference>
<evidence type="ECO:0000256" key="2">
    <source>
        <dbReference type="ARBA" id="ARBA00023125"/>
    </source>
</evidence>
<feature type="transmembrane region" description="Helical" evidence="4">
    <location>
        <begin position="185"/>
        <end position="206"/>
    </location>
</feature>
<evidence type="ECO:0000313" key="7">
    <source>
        <dbReference type="Proteomes" id="UP000277633"/>
    </source>
</evidence>
<dbReference type="Proteomes" id="UP000277633">
    <property type="component" value="Unassembled WGS sequence"/>
</dbReference>
<proteinExistence type="predicted"/>
<feature type="domain" description="HTH arsR-type" evidence="5">
    <location>
        <begin position="4"/>
        <end position="110"/>
    </location>
</feature>
<keyword evidence="1" id="KW-0805">Transcription regulation</keyword>
<dbReference type="InterPro" id="IPR000835">
    <property type="entry name" value="HTH_MarR-typ"/>
</dbReference>
<reference evidence="6 7" key="1">
    <citation type="submission" date="2018-06" db="EMBL/GenBank/DDBJ databases">
        <title>Extensive metabolic versatility and redundancy in microbially diverse, dynamic hydrothermal sediments.</title>
        <authorList>
            <person name="Dombrowski N."/>
            <person name="Teske A."/>
            <person name="Baker B.J."/>
        </authorList>
    </citation>
    <scope>NUCLEOTIDE SEQUENCE [LARGE SCALE GENOMIC DNA]</scope>
    <source>
        <strain evidence="6">B9_G13</strain>
    </source>
</reference>
<dbReference type="AlphaFoldDB" id="A0A497JGH8"/>
<keyword evidence="3" id="KW-0804">Transcription</keyword>
<dbReference type="SMART" id="SM00347">
    <property type="entry name" value="HTH_MARR"/>
    <property type="match status" value="1"/>
</dbReference>
<evidence type="ECO:0000256" key="3">
    <source>
        <dbReference type="ARBA" id="ARBA00023163"/>
    </source>
</evidence>
<dbReference type="Gene3D" id="1.10.10.10">
    <property type="entry name" value="Winged helix-like DNA-binding domain superfamily/Winged helix DNA-binding domain"/>
    <property type="match status" value="1"/>
</dbReference>